<sequence length="297" mass="32526">MLSDLNYKHLHYFWAVARAGSVTAAARQLGMTAQTVSGQISRLEQHIGRALFTQQGRGLVLTEAGRMALGYADRIFQLGEELQEMLADEQLDHTLRLSSGISDVLPKSIAYRLLQPALALPQRVRLHCTEGAFDQLLHELSSHSLDLVLADRPAPAAAQQTLQSYLLARCPVMIFATPALAERYQPGFPHSLQRAPLLLPSRDNVLRGQLEHWLDERGIRPDIVGEFKDGALLHTFGEQGAGLFPAPAFAASDITGSGKLSLLGPVTGVEEQYYAIANRRKLQHTAVQAIIQPAVSE</sequence>
<keyword evidence="8" id="KW-1185">Reference proteome</keyword>
<dbReference type="FunFam" id="1.10.10.10:FF:000001">
    <property type="entry name" value="LysR family transcriptional regulator"/>
    <property type="match status" value="1"/>
</dbReference>
<evidence type="ECO:0000256" key="3">
    <source>
        <dbReference type="ARBA" id="ARBA00023125"/>
    </source>
</evidence>
<dbReference type="InterPro" id="IPR000847">
    <property type="entry name" value="LysR_HTH_N"/>
</dbReference>
<dbReference type="PANTHER" id="PTHR30293">
    <property type="entry name" value="TRANSCRIPTIONAL REGULATORY PROTEIN NAC-RELATED"/>
    <property type="match status" value="1"/>
</dbReference>
<name>A0A318JJT2_9NEIS</name>
<dbReference type="Gene3D" id="1.10.10.10">
    <property type="entry name" value="Winged helix-like DNA-binding domain superfamily/Winged helix DNA-binding domain"/>
    <property type="match status" value="1"/>
</dbReference>
<evidence type="ECO:0000256" key="5">
    <source>
        <dbReference type="ARBA" id="ARBA00023163"/>
    </source>
</evidence>
<dbReference type="Gene3D" id="3.40.190.290">
    <property type="match status" value="1"/>
</dbReference>
<dbReference type="RefSeq" id="WP_059286379.1">
    <property type="nucleotide sequence ID" value="NZ_LNQU01000075.1"/>
</dbReference>
<dbReference type="EMBL" id="QJKC01000002">
    <property type="protein sequence ID" value="PXX50637.1"/>
    <property type="molecule type" value="Genomic_DNA"/>
</dbReference>
<comment type="similarity">
    <text evidence="1">Belongs to the LysR transcriptional regulatory family.</text>
</comment>
<dbReference type="InterPro" id="IPR036390">
    <property type="entry name" value="WH_DNA-bd_sf"/>
</dbReference>
<evidence type="ECO:0000313" key="7">
    <source>
        <dbReference type="EMBL" id="PXX50637.1"/>
    </source>
</evidence>
<dbReference type="PANTHER" id="PTHR30293:SF2">
    <property type="entry name" value="TRANSCRIPTIONAL ACTIVATOR PROTEIN NHAR"/>
    <property type="match status" value="1"/>
</dbReference>
<comment type="caution">
    <text evidence="7">The sequence shown here is derived from an EMBL/GenBank/DDBJ whole genome shotgun (WGS) entry which is preliminary data.</text>
</comment>
<organism evidence="7 8">
    <name type="scientific">Aquitalea magnusonii</name>
    <dbReference type="NCBI Taxonomy" id="332411"/>
    <lineage>
        <taxon>Bacteria</taxon>
        <taxon>Pseudomonadati</taxon>
        <taxon>Pseudomonadota</taxon>
        <taxon>Betaproteobacteria</taxon>
        <taxon>Neisseriales</taxon>
        <taxon>Chromobacteriaceae</taxon>
        <taxon>Aquitalea</taxon>
    </lineage>
</organism>
<dbReference type="SUPFAM" id="SSF53850">
    <property type="entry name" value="Periplasmic binding protein-like II"/>
    <property type="match status" value="1"/>
</dbReference>
<gene>
    <name evidence="7" type="ORF">DFR38_102294</name>
</gene>
<dbReference type="Pfam" id="PF00126">
    <property type="entry name" value="HTH_1"/>
    <property type="match status" value="1"/>
</dbReference>
<accession>A0A318JJT2</accession>
<dbReference type="InterPro" id="IPR005119">
    <property type="entry name" value="LysR_subst-bd"/>
</dbReference>
<dbReference type="SUPFAM" id="SSF46785">
    <property type="entry name" value="Winged helix' DNA-binding domain"/>
    <property type="match status" value="1"/>
</dbReference>
<keyword evidence="3" id="KW-0238">DNA-binding</keyword>
<evidence type="ECO:0000256" key="2">
    <source>
        <dbReference type="ARBA" id="ARBA00023015"/>
    </source>
</evidence>
<evidence type="ECO:0000313" key="8">
    <source>
        <dbReference type="Proteomes" id="UP000248395"/>
    </source>
</evidence>
<dbReference type="GO" id="GO:0003700">
    <property type="term" value="F:DNA-binding transcription factor activity"/>
    <property type="evidence" value="ECO:0007669"/>
    <property type="project" value="InterPro"/>
</dbReference>
<dbReference type="InterPro" id="IPR036388">
    <property type="entry name" value="WH-like_DNA-bd_sf"/>
</dbReference>
<evidence type="ECO:0000256" key="4">
    <source>
        <dbReference type="ARBA" id="ARBA00023159"/>
    </source>
</evidence>
<dbReference type="Pfam" id="PF03466">
    <property type="entry name" value="LysR_substrate"/>
    <property type="match status" value="1"/>
</dbReference>
<dbReference type="PROSITE" id="PS50931">
    <property type="entry name" value="HTH_LYSR"/>
    <property type="match status" value="1"/>
</dbReference>
<dbReference type="GO" id="GO:0003677">
    <property type="term" value="F:DNA binding"/>
    <property type="evidence" value="ECO:0007669"/>
    <property type="project" value="UniProtKB-KW"/>
</dbReference>
<dbReference type="AlphaFoldDB" id="A0A318JJT2"/>
<reference evidence="7 8" key="1">
    <citation type="submission" date="2018-05" db="EMBL/GenBank/DDBJ databases">
        <title>Genomic Encyclopedia of Type Strains, Phase IV (KMG-IV): sequencing the most valuable type-strain genomes for metagenomic binning, comparative biology and taxonomic classification.</title>
        <authorList>
            <person name="Goeker M."/>
        </authorList>
    </citation>
    <scope>NUCLEOTIDE SEQUENCE [LARGE SCALE GENOMIC DNA]</scope>
    <source>
        <strain evidence="7 8">DSM 25134</strain>
    </source>
</reference>
<keyword evidence="2" id="KW-0805">Transcription regulation</keyword>
<dbReference type="Proteomes" id="UP000248395">
    <property type="component" value="Unassembled WGS sequence"/>
</dbReference>
<evidence type="ECO:0000259" key="6">
    <source>
        <dbReference type="PROSITE" id="PS50931"/>
    </source>
</evidence>
<protein>
    <submittedName>
        <fullName evidence="7">LysR family transcriptional activator of nhaA</fullName>
    </submittedName>
</protein>
<dbReference type="OrthoDB" id="464481at2"/>
<dbReference type="NCBIfam" id="NF008284">
    <property type="entry name" value="PRK11062.1"/>
    <property type="match status" value="1"/>
</dbReference>
<evidence type="ECO:0000256" key="1">
    <source>
        <dbReference type="ARBA" id="ARBA00009437"/>
    </source>
</evidence>
<dbReference type="GO" id="GO:2000142">
    <property type="term" value="P:regulation of DNA-templated transcription initiation"/>
    <property type="evidence" value="ECO:0007669"/>
    <property type="project" value="TreeGrafter"/>
</dbReference>
<proteinExistence type="inferred from homology"/>
<feature type="domain" description="HTH lysR-type" evidence="6">
    <location>
        <begin position="5"/>
        <end position="62"/>
    </location>
</feature>
<keyword evidence="5" id="KW-0804">Transcription</keyword>
<keyword evidence="4" id="KW-0010">Activator</keyword>